<dbReference type="AlphaFoldDB" id="A0A2V5IG35"/>
<dbReference type="EMBL" id="KZ825468">
    <property type="protein sequence ID" value="PYI35668.1"/>
    <property type="molecule type" value="Genomic_DNA"/>
</dbReference>
<evidence type="ECO:0000313" key="2">
    <source>
        <dbReference type="EMBL" id="PYI35668.1"/>
    </source>
</evidence>
<feature type="region of interest" description="Disordered" evidence="1">
    <location>
        <begin position="148"/>
        <end position="175"/>
    </location>
</feature>
<accession>A0A2V5IG35</accession>
<reference evidence="2 3" key="1">
    <citation type="submission" date="2018-02" db="EMBL/GenBank/DDBJ databases">
        <title>The genomes of Aspergillus section Nigri reveals drivers in fungal speciation.</title>
        <authorList>
            <consortium name="DOE Joint Genome Institute"/>
            <person name="Vesth T.C."/>
            <person name="Nybo J."/>
            <person name="Theobald S."/>
            <person name="Brandl J."/>
            <person name="Frisvad J.C."/>
            <person name="Nielsen K.F."/>
            <person name="Lyhne E.K."/>
            <person name="Kogle M.E."/>
            <person name="Kuo A."/>
            <person name="Riley R."/>
            <person name="Clum A."/>
            <person name="Nolan M."/>
            <person name="Lipzen A."/>
            <person name="Salamov A."/>
            <person name="Henrissat B."/>
            <person name="Wiebenga A."/>
            <person name="De vries R.P."/>
            <person name="Grigoriev I.V."/>
            <person name="Mortensen U.H."/>
            <person name="Andersen M.R."/>
            <person name="Baker S.E."/>
        </authorList>
    </citation>
    <scope>NUCLEOTIDE SEQUENCE [LARGE SCALE GENOMIC DNA]</scope>
    <source>
        <strain evidence="2 3">CBS 114.80</strain>
    </source>
</reference>
<gene>
    <name evidence="2" type="ORF">BP00DRAFT_411933</name>
</gene>
<feature type="compositionally biased region" description="Acidic residues" evidence="1">
    <location>
        <begin position="148"/>
        <end position="161"/>
    </location>
</feature>
<sequence length="175" mass="19975">MAEQILPWLNRNHPTPYTQHFAIAQVVLSNLFFHSPSAMETQPEPMPEGWTNDPYFLDTYFSPESREAQMARCCGLEDAELVLMGTPESGEMNFIITAGGKFYWGHFMIDYLGEITRPKTFPEILHVLGAKGLKGLRMKYLEPVWTYEEAEEEEEEEEEEGGGPRLFVPVDPDAP</sequence>
<keyword evidence="3" id="KW-1185">Reference proteome</keyword>
<evidence type="ECO:0000313" key="3">
    <source>
        <dbReference type="Proteomes" id="UP000248817"/>
    </source>
</evidence>
<dbReference type="Proteomes" id="UP000248817">
    <property type="component" value="Unassembled WGS sequence"/>
</dbReference>
<name>A0A2V5IG35_9EURO</name>
<evidence type="ECO:0000256" key="1">
    <source>
        <dbReference type="SAM" id="MobiDB-lite"/>
    </source>
</evidence>
<organism evidence="2 3">
    <name type="scientific">Aspergillus indologenus CBS 114.80</name>
    <dbReference type="NCBI Taxonomy" id="1450541"/>
    <lineage>
        <taxon>Eukaryota</taxon>
        <taxon>Fungi</taxon>
        <taxon>Dikarya</taxon>
        <taxon>Ascomycota</taxon>
        <taxon>Pezizomycotina</taxon>
        <taxon>Eurotiomycetes</taxon>
        <taxon>Eurotiomycetidae</taxon>
        <taxon>Eurotiales</taxon>
        <taxon>Aspergillaceae</taxon>
        <taxon>Aspergillus</taxon>
        <taxon>Aspergillus subgen. Circumdati</taxon>
    </lineage>
</organism>
<proteinExistence type="predicted"/>
<protein>
    <submittedName>
        <fullName evidence="2">Uncharacterized protein</fullName>
    </submittedName>
</protein>